<proteinExistence type="predicted"/>
<organism evidence="3 4">
    <name type="scientific">Halopseudomonas bauzanensis</name>
    <dbReference type="NCBI Taxonomy" id="653930"/>
    <lineage>
        <taxon>Bacteria</taxon>
        <taxon>Pseudomonadati</taxon>
        <taxon>Pseudomonadota</taxon>
        <taxon>Gammaproteobacteria</taxon>
        <taxon>Pseudomonadales</taxon>
        <taxon>Pseudomonadaceae</taxon>
        <taxon>Halopseudomonas</taxon>
    </lineage>
</organism>
<dbReference type="InterPro" id="IPR025951">
    <property type="entry name" value="GXWXG_dom"/>
</dbReference>
<evidence type="ECO:0000313" key="4">
    <source>
        <dbReference type="Proteomes" id="UP000305198"/>
    </source>
</evidence>
<dbReference type="Pfam" id="PF14232">
    <property type="entry name" value="DUF4334"/>
    <property type="match status" value="1"/>
</dbReference>
<comment type="caution">
    <text evidence="3">The sequence shown here is derived from an EMBL/GenBank/DDBJ whole genome shotgun (WGS) entry which is preliminary data.</text>
</comment>
<evidence type="ECO:0000259" key="1">
    <source>
        <dbReference type="Pfam" id="PF14231"/>
    </source>
</evidence>
<evidence type="ECO:0000313" key="3">
    <source>
        <dbReference type="EMBL" id="TKA93119.1"/>
    </source>
</evidence>
<dbReference type="EMBL" id="SWAV01000001">
    <property type="protein sequence ID" value="TKA93119.1"/>
    <property type="molecule type" value="Genomic_DNA"/>
</dbReference>
<dbReference type="InterPro" id="IPR025568">
    <property type="entry name" value="DUF4334"/>
</dbReference>
<reference evidence="3 4" key="1">
    <citation type="submission" date="2019-04" db="EMBL/GenBank/DDBJ databases">
        <title>Crypto-aerobic microbial life in anoxic (sulfidic) marine sediments.</title>
        <authorList>
            <person name="Bhattacharya S."/>
            <person name="Roy C."/>
            <person name="Mondal N."/>
            <person name="Sarkar J."/>
            <person name="Mandal S."/>
            <person name="Rameez M.J."/>
            <person name="Ghosh W."/>
        </authorList>
    </citation>
    <scope>NUCLEOTIDE SEQUENCE [LARGE SCALE GENOMIC DNA]</scope>
    <source>
        <strain evidence="3 4">SBBB</strain>
    </source>
</reference>
<dbReference type="Pfam" id="PF14231">
    <property type="entry name" value="GXWXG"/>
    <property type="match status" value="1"/>
</dbReference>
<dbReference type="AlphaFoldDB" id="A0A4U0YR59"/>
<feature type="domain" description="GXWXG" evidence="1">
    <location>
        <begin position="80"/>
        <end position="133"/>
    </location>
</feature>
<name>A0A4U0YR59_9GAMM</name>
<evidence type="ECO:0000259" key="2">
    <source>
        <dbReference type="Pfam" id="PF14232"/>
    </source>
</evidence>
<protein>
    <submittedName>
        <fullName evidence="3">DUF4334 domain-containing protein</fullName>
    </submittedName>
</protein>
<gene>
    <name evidence="3" type="ORF">FA869_02745</name>
</gene>
<dbReference type="Gene3D" id="2.40.128.580">
    <property type="entry name" value="GXWXG domain"/>
    <property type="match status" value="1"/>
</dbReference>
<dbReference type="Proteomes" id="UP000305198">
    <property type="component" value="Unassembled WGS sequence"/>
</dbReference>
<sequence>MPISMLPGTLAGVCALVDPTVRITPHTLGMNDMRTMTATLAALGLTTLLTGHSLAADAEQQWLEMIASGEAYSAETLLPLFKQLEPVDTDFMVGTWKGGRFDGGAEPDPINWYGKRFTSPTDVEPLLVTNADGEVVTYDRLGAAQMRQVVFDGKASAALIYDSQPIMDYFRKVNENVVIGLGDIKGKPTDFFFHLTRQ</sequence>
<feature type="domain" description="DUF4334" evidence="2">
    <location>
        <begin position="142"/>
        <end position="197"/>
    </location>
</feature>
<accession>A0A4U0YR59</accession>